<dbReference type="AlphaFoldDB" id="A0AAV1TY93"/>
<dbReference type="Proteomes" id="UP001162060">
    <property type="component" value="Unassembled WGS sequence"/>
</dbReference>
<name>A0AAV1TY93_9STRA</name>
<sequence>MRSRESICVNFVNAVEANDCLWQYVSIAFCKKMCLLTTLSAGADVVPRITSVSPPGTIIGSQSRIVISTSPCCGHVGMSALELTPSLC</sequence>
<evidence type="ECO:0000313" key="1">
    <source>
        <dbReference type="EMBL" id="CAK7927381.1"/>
    </source>
</evidence>
<accession>A0AAV1TY93</accession>
<gene>
    <name evidence="1" type="ORF">PM001_LOCUS12531</name>
</gene>
<protein>
    <submittedName>
        <fullName evidence="1">Uncharacterized protein</fullName>
    </submittedName>
</protein>
<evidence type="ECO:0000313" key="2">
    <source>
        <dbReference type="Proteomes" id="UP001162060"/>
    </source>
</evidence>
<proteinExistence type="predicted"/>
<comment type="caution">
    <text evidence="1">The sequence shown here is derived from an EMBL/GenBank/DDBJ whole genome shotgun (WGS) entry which is preliminary data.</text>
</comment>
<dbReference type="EMBL" id="CAKLBY020000109">
    <property type="protein sequence ID" value="CAK7927381.1"/>
    <property type="molecule type" value="Genomic_DNA"/>
</dbReference>
<reference evidence="1" key="1">
    <citation type="submission" date="2024-01" db="EMBL/GenBank/DDBJ databases">
        <authorList>
            <person name="Webb A."/>
        </authorList>
    </citation>
    <scope>NUCLEOTIDE SEQUENCE</scope>
    <source>
        <strain evidence="1">Pm1</strain>
    </source>
</reference>
<organism evidence="1 2">
    <name type="scientific">Peronospora matthiolae</name>
    <dbReference type="NCBI Taxonomy" id="2874970"/>
    <lineage>
        <taxon>Eukaryota</taxon>
        <taxon>Sar</taxon>
        <taxon>Stramenopiles</taxon>
        <taxon>Oomycota</taxon>
        <taxon>Peronosporomycetes</taxon>
        <taxon>Peronosporales</taxon>
        <taxon>Peronosporaceae</taxon>
        <taxon>Peronospora</taxon>
    </lineage>
</organism>